<evidence type="ECO:0000313" key="2">
    <source>
        <dbReference type="Proteomes" id="UP000625316"/>
    </source>
</evidence>
<sequence length="54" mass="6185">MVKWDVLIGKIITWFVIELVIDAAGLDQIADYGEFLEDQFHQAGQVVMLNSYKI</sequence>
<accession>A0A928Z5F6</accession>
<gene>
    <name evidence="1" type="ORF">IQ266_15910</name>
</gene>
<dbReference type="AlphaFoldDB" id="A0A928Z5F6"/>
<keyword evidence="2" id="KW-1185">Reference proteome</keyword>
<evidence type="ECO:0000313" key="1">
    <source>
        <dbReference type="EMBL" id="MBE9031220.1"/>
    </source>
</evidence>
<dbReference type="EMBL" id="JADEXQ010000056">
    <property type="protein sequence ID" value="MBE9031220.1"/>
    <property type="molecule type" value="Genomic_DNA"/>
</dbReference>
<protein>
    <submittedName>
        <fullName evidence="1">Uncharacterized protein</fullName>
    </submittedName>
</protein>
<comment type="caution">
    <text evidence="1">The sequence shown here is derived from an EMBL/GenBank/DDBJ whole genome shotgun (WGS) entry which is preliminary data.</text>
</comment>
<reference evidence="1" key="1">
    <citation type="submission" date="2020-10" db="EMBL/GenBank/DDBJ databases">
        <authorList>
            <person name="Castelo-Branco R."/>
            <person name="Eusebio N."/>
            <person name="Adriana R."/>
            <person name="Vieira A."/>
            <person name="Brugerolle De Fraissinette N."/>
            <person name="Rezende De Castro R."/>
            <person name="Schneider M.P."/>
            <person name="Vasconcelos V."/>
            <person name="Leao P.N."/>
        </authorList>
    </citation>
    <scope>NUCLEOTIDE SEQUENCE</scope>
    <source>
        <strain evidence="1">LEGE 11480</strain>
    </source>
</reference>
<dbReference type="RefSeq" id="WP_264326050.1">
    <property type="nucleotide sequence ID" value="NZ_JADEXQ010000056.1"/>
</dbReference>
<dbReference type="Proteomes" id="UP000625316">
    <property type="component" value="Unassembled WGS sequence"/>
</dbReference>
<name>A0A928Z5F6_9CYAN</name>
<organism evidence="1 2">
    <name type="scientific">Romeriopsis navalis LEGE 11480</name>
    <dbReference type="NCBI Taxonomy" id="2777977"/>
    <lineage>
        <taxon>Bacteria</taxon>
        <taxon>Bacillati</taxon>
        <taxon>Cyanobacteriota</taxon>
        <taxon>Cyanophyceae</taxon>
        <taxon>Leptolyngbyales</taxon>
        <taxon>Leptolyngbyaceae</taxon>
        <taxon>Romeriopsis</taxon>
        <taxon>Romeriopsis navalis</taxon>
    </lineage>
</organism>
<proteinExistence type="predicted"/>